<gene>
    <name evidence="4" type="ORF">BLNAU_21150</name>
</gene>
<dbReference type="EMBL" id="JARBJD010000321">
    <property type="protein sequence ID" value="KAK2943947.1"/>
    <property type="molecule type" value="Genomic_DNA"/>
</dbReference>
<dbReference type="InterPro" id="IPR050167">
    <property type="entry name" value="Ser_Thr_protein_kinase"/>
</dbReference>
<dbReference type="Gene3D" id="1.10.510.10">
    <property type="entry name" value="Transferase(Phosphotransferase) domain 1"/>
    <property type="match status" value="1"/>
</dbReference>
<name>A0ABQ9WYY7_9EUKA</name>
<keyword evidence="2" id="KW-1133">Transmembrane helix</keyword>
<evidence type="ECO:0000256" key="1">
    <source>
        <dbReference type="SAM" id="MobiDB-lite"/>
    </source>
</evidence>
<evidence type="ECO:0000313" key="4">
    <source>
        <dbReference type="EMBL" id="KAK2943947.1"/>
    </source>
</evidence>
<protein>
    <recommendedName>
        <fullName evidence="3">Protein kinase domain-containing protein</fullName>
    </recommendedName>
</protein>
<evidence type="ECO:0000259" key="3">
    <source>
        <dbReference type="PROSITE" id="PS50011"/>
    </source>
</evidence>
<dbReference type="SUPFAM" id="SSF56112">
    <property type="entry name" value="Protein kinase-like (PK-like)"/>
    <property type="match status" value="1"/>
</dbReference>
<accession>A0ABQ9WYY7</accession>
<sequence length="554" mass="60588">MKELGSGGIVQKGGELTISSGIFSDNGLTNSSFPSARQNIHCEGEGKLTIDSLSKGDGTEEQPSAWIDADDCKLTGKKTVVSSPLFVPTLDTDNSSTNLEKKTNTIHFSLKGEMLVPCGLDVEVFEWDSEKSVKGASTLLQLDTLAITKWTENEIVGQVDLKTSLSTLKSSLEWRARLVFGDNGTTSNSILFASASSTGKGNMSQGGTSSKILWIIPVVVCVILALILLIGLIILAKRQSMKKKNNQSLLANENSTMEMDEVIVKEEEDVPDSTLNRMMNREGSIVTQSRQPILCKADTENQTCSDDPFHPPSEMVVRDIPESMQRDAIQCVHPFDTKVVSCADSLFCRLHGRENERKGISWKRVASSVANGLVQLHLRNPTHHALSALNPHRIVFDNDTISIVLSHPTQTAPLAINHHRPPQPLHPSIPQKSGPNEGERWEAPEVRKDEEQPKNEYDQAKACVFSLGLVMFEMVTMTVPFGEVDGVNAHRQIMSGSLPDLSKIEDDSTRDLISSCLSFNPNERPSLSSLSDSLNELAQTDQSAAALPSHKIVQ</sequence>
<feature type="compositionally biased region" description="Basic and acidic residues" evidence="1">
    <location>
        <begin position="437"/>
        <end position="455"/>
    </location>
</feature>
<comment type="caution">
    <text evidence="4">The sequence shown here is derived from an EMBL/GenBank/DDBJ whole genome shotgun (WGS) entry which is preliminary data.</text>
</comment>
<dbReference type="Pfam" id="PF00069">
    <property type="entry name" value="Pkinase"/>
    <property type="match status" value="1"/>
</dbReference>
<dbReference type="PANTHER" id="PTHR23257">
    <property type="entry name" value="SERINE-THREONINE PROTEIN KINASE"/>
    <property type="match status" value="1"/>
</dbReference>
<keyword evidence="5" id="KW-1185">Reference proteome</keyword>
<keyword evidence="2" id="KW-0812">Transmembrane</keyword>
<proteinExistence type="predicted"/>
<feature type="transmembrane region" description="Helical" evidence="2">
    <location>
        <begin position="212"/>
        <end position="236"/>
    </location>
</feature>
<reference evidence="4 5" key="1">
    <citation type="journal article" date="2022" name="bioRxiv">
        <title>Genomics of Preaxostyla Flagellates Illuminates Evolutionary Transitions and the Path Towards Mitochondrial Loss.</title>
        <authorList>
            <person name="Novak L.V.F."/>
            <person name="Treitli S.C."/>
            <person name="Pyrih J."/>
            <person name="Halakuc P."/>
            <person name="Pipaliya S.V."/>
            <person name="Vacek V."/>
            <person name="Brzon O."/>
            <person name="Soukal P."/>
            <person name="Eme L."/>
            <person name="Dacks J.B."/>
            <person name="Karnkowska A."/>
            <person name="Elias M."/>
            <person name="Hampl V."/>
        </authorList>
    </citation>
    <scope>NUCLEOTIDE SEQUENCE [LARGE SCALE GENOMIC DNA]</scope>
    <source>
        <strain evidence="4">NAU3</strain>
        <tissue evidence="4">Gut</tissue>
    </source>
</reference>
<evidence type="ECO:0000256" key="2">
    <source>
        <dbReference type="SAM" id="Phobius"/>
    </source>
</evidence>
<feature type="domain" description="Protein kinase" evidence="3">
    <location>
        <begin position="192"/>
        <end position="538"/>
    </location>
</feature>
<dbReference type="PROSITE" id="PS50011">
    <property type="entry name" value="PROTEIN_KINASE_DOM"/>
    <property type="match status" value="1"/>
</dbReference>
<evidence type="ECO:0000313" key="5">
    <source>
        <dbReference type="Proteomes" id="UP001281761"/>
    </source>
</evidence>
<dbReference type="InterPro" id="IPR000719">
    <property type="entry name" value="Prot_kinase_dom"/>
</dbReference>
<feature type="region of interest" description="Disordered" evidence="1">
    <location>
        <begin position="416"/>
        <end position="455"/>
    </location>
</feature>
<keyword evidence="2" id="KW-0472">Membrane</keyword>
<dbReference type="Proteomes" id="UP001281761">
    <property type="component" value="Unassembled WGS sequence"/>
</dbReference>
<organism evidence="4 5">
    <name type="scientific">Blattamonas nauphoetae</name>
    <dbReference type="NCBI Taxonomy" id="2049346"/>
    <lineage>
        <taxon>Eukaryota</taxon>
        <taxon>Metamonada</taxon>
        <taxon>Preaxostyla</taxon>
        <taxon>Oxymonadida</taxon>
        <taxon>Blattamonas</taxon>
    </lineage>
</organism>
<dbReference type="InterPro" id="IPR011009">
    <property type="entry name" value="Kinase-like_dom_sf"/>
</dbReference>